<dbReference type="GO" id="GO:0005886">
    <property type="term" value="C:plasma membrane"/>
    <property type="evidence" value="ECO:0007669"/>
    <property type="project" value="TreeGrafter"/>
</dbReference>
<dbReference type="AlphaFoldDB" id="A0A0S4NAF0"/>
<dbReference type="Gene3D" id="1.20.1640.10">
    <property type="entry name" value="Multidrug efflux transporter AcrB transmembrane domain"/>
    <property type="match status" value="3"/>
</dbReference>
<dbReference type="Proteomes" id="UP000320623">
    <property type="component" value="Unassembled WGS sequence"/>
</dbReference>
<dbReference type="SUPFAM" id="SSF82714">
    <property type="entry name" value="Multidrug efflux transporter AcrB TolC docking domain, DN and DC subdomains"/>
    <property type="match status" value="1"/>
</dbReference>
<dbReference type="Gene3D" id="3.30.70.1430">
    <property type="entry name" value="Multidrug efflux transporter AcrB pore domain"/>
    <property type="match status" value="2"/>
</dbReference>
<feature type="transmembrane region" description="Helical" evidence="1">
    <location>
        <begin position="1020"/>
        <end position="1037"/>
    </location>
</feature>
<feature type="transmembrane region" description="Helical" evidence="1">
    <location>
        <begin position="965"/>
        <end position="986"/>
    </location>
</feature>
<feature type="transmembrane region" description="Helical" evidence="1">
    <location>
        <begin position="911"/>
        <end position="932"/>
    </location>
</feature>
<proteinExistence type="predicted"/>
<keyword evidence="1" id="KW-1133">Transmembrane helix</keyword>
<evidence type="ECO:0000256" key="1">
    <source>
        <dbReference type="SAM" id="Phobius"/>
    </source>
</evidence>
<reference evidence="3" key="1">
    <citation type="submission" date="2015-11" db="EMBL/GenBank/DDBJ databases">
        <authorList>
            <person name="Varghese N."/>
        </authorList>
    </citation>
    <scope>NUCLEOTIDE SEQUENCE [LARGE SCALE GENOMIC DNA]</scope>
</reference>
<feature type="transmembrane region" description="Helical" evidence="1">
    <location>
        <begin position="939"/>
        <end position="959"/>
    </location>
</feature>
<dbReference type="InterPro" id="IPR027463">
    <property type="entry name" value="AcrB_DN_DC_subdom"/>
</dbReference>
<feature type="transmembrane region" description="Helical" evidence="1">
    <location>
        <begin position="527"/>
        <end position="544"/>
    </location>
</feature>
<evidence type="ECO:0000313" key="3">
    <source>
        <dbReference type="Proteomes" id="UP000320623"/>
    </source>
</evidence>
<keyword evidence="3" id="KW-1185">Reference proteome</keyword>
<keyword evidence="1" id="KW-0812">Transmembrane</keyword>
<feature type="transmembrane region" description="Helical" evidence="1">
    <location>
        <begin position="390"/>
        <end position="411"/>
    </location>
</feature>
<feature type="transmembrane region" description="Helical" evidence="1">
    <location>
        <begin position="364"/>
        <end position="384"/>
    </location>
</feature>
<keyword evidence="1" id="KW-0472">Membrane</keyword>
<dbReference type="PANTHER" id="PTHR32063:SF0">
    <property type="entry name" value="SWARMING MOTILITY PROTEIN SWRC"/>
    <property type="match status" value="1"/>
</dbReference>
<dbReference type="SUPFAM" id="SSF82866">
    <property type="entry name" value="Multidrug efflux transporter AcrB transmembrane domain"/>
    <property type="match status" value="2"/>
</dbReference>
<dbReference type="GO" id="GO:0042910">
    <property type="term" value="F:xenobiotic transmembrane transporter activity"/>
    <property type="evidence" value="ECO:0007669"/>
    <property type="project" value="TreeGrafter"/>
</dbReference>
<dbReference type="OrthoDB" id="9809409at2"/>
<feature type="transmembrane region" description="Helical" evidence="1">
    <location>
        <begin position="12"/>
        <end position="32"/>
    </location>
</feature>
<feature type="transmembrane region" description="Helical" evidence="1">
    <location>
        <begin position="438"/>
        <end position="458"/>
    </location>
</feature>
<dbReference type="PANTHER" id="PTHR32063">
    <property type="match status" value="1"/>
</dbReference>
<protein>
    <submittedName>
        <fullName evidence="2">Multidrug efflux pump subunit AcrB</fullName>
    </submittedName>
</protein>
<dbReference type="SUPFAM" id="SSF82693">
    <property type="entry name" value="Multidrug efflux transporter AcrB pore domain, PN1, PN2, PC1 and PC2 subdomains"/>
    <property type="match status" value="2"/>
</dbReference>
<evidence type="ECO:0000313" key="2">
    <source>
        <dbReference type="EMBL" id="CUU07816.1"/>
    </source>
</evidence>
<name>A0A0S4NAF0_9BACT</name>
<dbReference type="RefSeq" id="WP_140945628.1">
    <property type="nucleotide sequence ID" value="NZ_FAOO01000016.1"/>
</dbReference>
<dbReference type="EMBL" id="FAOO01000016">
    <property type="protein sequence ID" value="CUU07816.1"/>
    <property type="molecule type" value="Genomic_DNA"/>
</dbReference>
<dbReference type="Gene3D" id="3.30.2090.10">
    <property type="entry name" value="Multidrug efflux transporter AcrB TolC docking domain, DN and DC subdomains"/>
    <property type="match status" value="2"/>
</dbReference>
<dbReference type="InterPro" id="IPR001036">
    <property type="entry name" value="Acrflvin-R"/>
</dbReference>
<dbReference type="Gene3D" id="3.30.70.1440">
    <property type="entry name" value="Multidrug efflux transporter AcrB pore domain"/>
    <property type="match status" value="1"/>
</dbReference>
<feature type="transmembrane region" description="Helical" evidence="1">
    <location>
        <begin position="464"/>
        <end position="487"/>
    </location>
</feature>
<feature type="transmembrane region" description="Helical" evidence="1">
    <location>
        <begin position="1043"/>
        <end position="1066"/>
    </location>
</feature>
<dbReference type="STRING" id="1643428.GCA_001442855_01868"/>
<dbReference type="Pfam" id="PF00873">
    <property type="entry name" value="ACR_tran"/>
    <property type="match status" value="2"/>
</dbReference>
<organism evidence="2 3">
    <name type="scientific">Candidatus Thermokryptus mobilis</name>
    <dbReference type="NCBI Taxonomy" id="1643428"/>
    <lineage>
        <taxon>Bacteria</taxon>
        <taxon>Pseudomonadati</taxon>
        <taxon>Candidatus Kryptoniota</taxon>
        <taxon>Candidatus Thermokryptus</taxon>
    </lineage>
</organism>
<dbReference type="Gene3D" id="3.30.70.1320">
    <property type="entry name" value="Multidrug efflux transporter AcrB pore domain like"/>
    <property type="match status" value="1"/>
</dbReference>
<feature type="transmembrane region" description="Helical" evidence="1">
    <location>
        <begin position="338"/>
        <end position="357"/>
    </location>
</feature>
<sequence>MLERILRRPVTVLMFYFAVLVLMIFSLTRLPIEITPDVDFPRLNVVTQWYGASPEIIERFVTMRIEEVATTVTGVKKVSSWTREGTSWVEVEFQKGVDIDLARLELSEKISTVYKTLPQGVSYPQIQKFVPQEFQELQGFMSFSVYADADIYKIQKIIDETIKPALLGIKGVANVRTIGEVKREILILVDENKVKSYRLNMVELIRALNENQIFKLVGYADVNNVRHFVYSGDYFNSVDDVKEMKVGVGEGRYLKLSELAVVVDTIAEQRSFARINGKPTLTIEIDKEPGINMLKVARQVDELIDNLKEIAKSRYGVKVEIDKIYDRSKDIRAEISELGNKALISALFIVLILVLFLRNVVSSFVIFLSVVFSIAGAIVFLYASGIGLNIMSLSAIALSFGIVIDNSVVVFENIQRRFEEMGKLDFDLIFESVQEMKLPVISASLTTVGALVPVFLLPENLKPYFIHFSLTAGFVILFSLFVSLTFIPIISQKILIKSGFKGKVKFFDVILNVYRKILLWNIRHRRLIVIILIWLFGFPIWLLPEKIEVKKENLSLRVFDKKVSIAGFVKLYNEIFGSDLYSKIKPYVDHGLGGVSHLFFKYVYKGELWKWGGETYIVVNIWAPQGTEISRVDELVRKIEDNLLRNLGLIRKFTSRITDRFATIRVEFDDKVAMTSVPYIIKENLISICAQTSGFTTSVYGFGPGFFSGGDIAPSFTIQILGYNYDVVKQIAQNISEILSQNPRVADIELDRLPWKAKEYEVVAYIDREKVSRYGVDVSDLIYFIAGKLRVSVENLNLRLQNEDVKLKIAISGSGRNLKDVDVRELLEASLVVKGKSVKLSDVLRIELVPTMPEIRRENQQYTRYITFNFRGPYHYGYKFTDAVIKSVKVPPGYEIKRPDYFFIIGEKERIPLILIAFVSVSLVFMVTASLYESLRKPFVIILSVPMSLIGLFLVFYIFDVNFGRGGYAGLILLIGLSVNNGIILVDKISKAVESKNVKTNEPSYDEVIAQASMQRVRPILITNLTTIAGFVPFIFTKNVYSLWYPFSVAVSGGLLFSMFIVLLFVPSLYKIIAK</sequence>
<accession>A0A0S4NAF0</accession>
<dbReference type="PRINTS" id="PR00702">
    <property type="entry name" value="ACRIFLAVINRP"/>
</dbReference>
<gene>
    <name evidence="2" type="ORF">JGI1_01907</name>
</gene>